<protein>
    <recommendedName>
        <fullName evidence="3">Glycosyltransferase</fullName>
    </recommendedName>
</protein>
<keyword evidence="2" id="KW-1185">Reference proteome</keyword>
<name>A0A8J3YBW6_9ACTN</name>
<dbReference type="AlphaFoldDB" id="A0A8J3YBW6"/>
<dbReference type="GO" id="GO:0016757">
    <property type="term" value="F:glycosyltransferase activity"/>
    <property type="evidence" value="ECO:0007669"/>
    <property type="project" value="TreeGrafter"/>
</dbReference>
<evidence type="ECO:0008006" key="3">
    <source>
        <dbReference type="Google" id="ProtNLM"/>
    </source>
</evidence>
<evidence type="ECO:0000313" key="2">
    <source>
        <dbReference type="Proteomes" id="UP000652013"/>
    </source>
</evidence>
<sequence>MGPDPAAVGGIETVIRTYAELLAPHATVRTLPTWRPDARAAGAAPALAALRRLAGLPRGAVVHVHLSHRGAFLREGALVRAAAALRRPVFVTVHGSDFVATSRTGLWRPVYAAVLRAADGVAVLNDGALAAVRRLAPRTPVTLLHNPGPVPADWRPATGAAAAPPTVVFAGEVSHRKGVDVLLAAWPAVLRAVPDATLVVAGPAGGVATDGVPGVRALGAVPPARVRELLGEARAAVLPSRAEAMPMFVLEAMAAGRPVVGTAVGAMPGMLAGAGRVVQPGDAAALAAALVAYLADPAAAGRDGAAGRERYLRDHSPAAAAHHLGVFYGLLGR</sequence>
<accession>A0A8J3YBW6</accession>
<dbReference type="EMBL" id="BOOY01000030">
    <property type="protein sequence ID" value="GIJ04915.1"/>
    <property type="molecule type" value="Genomic_DNA"/>
</dbReference>
<proteinExistence type="predicted"/>
<dbReference type="SUPFAM" id="SSF53756">
    <property type="entry name" value="UDP-Glycosyltransferase/glycogen phosphorylase"/>
    <property type="match status" value="1"/>
</dbReference>
<dbReference type="PANTHER" id="PTHR12526:SF636">
    <property type="entry name" value="BLL3647 PROTEIN"/>
    <property type="match status" value="1"/>
</dbReference>
<dbReference type="CDD" id="cd03801">
    <property type="entry name" value="GT4_PimA-like"/>
    <property type="match status" value="1"/>
</dbReference>
<dbReference type="Proteomes" id="UP000652013">
    <property type="component" value="Unassembled WGS sequence"/>
</dbReference>
<dbReference type="PANTHER" id="PTHR12526">
    <property type="entry name" value="GLYCOSYLTRANSFERASE"/>
    <property type="match status" value="1"/>
</dbReference>
<comment type="caution">
    <text evidence="1">The sequence shown here is derived from an EMBL/GenBank/DDBJ whole genome shotgun (WGS) entry which is preliminary data.</text>
</comment>
<evidence type="ECO:0000313" key="1">
    <source>
        <dbReference type="EMBL" id="GIJ04915.1"/>
    </source>
</evidence>
<gene>
    <name evidence="1" type="ORF">Sya03_42670</name>
</gene>
<dbReference type="Gene3D" id="3.40.50.2000">
    <property type="entry name" value="Glycogen Phosphorylase B"/>
    <property type="match status" value="2"/>
</dbReference>
<dbReference type="Pfam" id="PF13692">
    <property type="entry name" value="Glyco_trans_1_4"/>
    <property type="match status" value="1"/>
</dbReference>
<reference evidence="1" key="1">
    <citation type="submission" date="2021-01" db="EMBL/GenBank/DDBJ databases">
        <title>Whole genome shotgun sequence of Spirilliplanes yamanashiensis NBRC 15828.</title>
        <authorList>
            <person name="Komaki H."/>
            <person name="Tamura T."/>
        </authorList>
    </citation>
    <scope>NUCLEOTIDE SEQUENCE</scope>
    <source>
        <strain evidence="1">NBRC 15828</strain>
    </source>
</reference>
<organism evidence="1 2">
    <name type="scientific">Spirilliplanes yamanashiensis</name>
    <dbReference type="NCBI Taxonomy" id="42233"/>
    <lineage>
        <taxon>Bacteria</taxon>
        <taxon>Bacillati</taxon>
        <taxon>Actinomycetota</taxon>
        <taxon>Actinomycetes</taxon>
        <taxon>Micromonosporales</taxon>
        <taxon>Micromonosporaceae</taxon>
        <taxon>Spirilliplanes</taxon>
    </lineage>
</organism>